<evidence type="ECO:0000256" key="3">
    <source>
        <dbReference type="ARBA" id="ARBA00022448"/>
    </source>
</evidence>
<evidence type="ECO:0000256" key="4">
    <source>
        <dbReference type="ARBA" id="ARBA00022927"/>
    </source>
</evidence>
<comment type="similarity">
    <text evidence="2">Belongs to the importin beta family.</text>
</comment>
<reference evidence="7 8" key="1">
    <citation type="submission" date="2024-04" db="EMBL/GenBank/DDBJ databases">
        <title>The reference genome of an endangered Asteraceae, Deinandra increscens subsp. villosa, native to the Central Coast of California.</title>
        <authorList>
            <person name="Guilliams M."/>
            <person name="Hasenstab-Lehman K."/>
            <person name="Meyer R."/>
            <person name="Mcevoy S."/>
        </authorList>
    </citation>
    <scope>NUCLEOTIDE SEQUENCE [LARGE SCALE GENOMIC DNA]</scope>
    <source>
        <tissue evidence="7">Leaf</tissue>
    </source>
</reference>
<dbReference type="SUPFAM" id="SSF48371">
    <property type="entry name" value="ARM repeat"/>
    <property type="match status" value="1"/>
</dbReference>
<feature type="domain" description="Importin N-terminal" evidence="6">
    <location>
        <begin position="433"/>
        <end position="475"/>
    </location>
</feature>
<dbReference type="InterPro" id="IPR010683">
    <property type="entry name" value="DUF1262"/>
</dbReference>
<keyword evidence="5" id="KW-0539">Nucleus</keyword>
<dbReference type="InterPro" id="IPR058669">
    <property type="entry name" value="TPR_IPO7/11-like"/>
</dbReference>
<evidence type="ECO:0000259" key="6">
    <source>
        <dbReference type="PROSITE" id="PS50166"/>
    </source>
</evidence>
<comment type="caution">
    <text evidence="7">The sequence shown here is derived from an EMBL/GenBank/DDBJ whole genome shotgun (WGS) entry which is preliminary data.</text>
</comment>
<evidence type="ECO:0000313" key="7">
    <source>
        <dbReference type="EMBL" id="KAK9064647.1"/>
    </source>
</evidence>
<dbReference type="GO" id="GO:0006606">
    <property type="term" value="P:protein import into nucleus"/>
    <property type="evidence" value="ECO:0007669"/>
    <property type="project" value="TreeGrafter"/>
</dbReference>
<dbReference type="GO" id="GO:0031267">
    <property type="term" value="F:small GTPase binding"/>
    <property type="evidence" value="ECO:0007669"/>
    <property type="project" value="InterPro"/>
</dbReference>
<sequence>MYVTRSLSHYKSSPEALYRPPEGPNSGYLVIQDEESETYSCFGLCKNRYLARLPFPQNKILTTSYTSGSGESQHVSYDEVVFIPVLNQPLSLNRYYAIKPHGSHKGEAFSCSKEEDMAQCCFCNCVRDVKPRPLDTHDMYQQFEIVPYEAACSGDGSFYAKSLVEEGYPPYFLRRKGWQIYSKTPKNYELREAKGINDSLRSRLPDLNFPPSTKTSNSVVVGKWYCPFIFIKQGRLNDQVKKSIFYEMTLEQRWERVFERENEHNNGDVVSVKTSFRSEAAFIGERQVEAVWDERNAVDGAIWFTCFGGQNEREESVGLNLEIVERMRWEEAKVGWVSGGEKRIERVSKEEKFEGIGGWKRFGCYVLVERWIPLEFLENQGFGSALSKIAANRDLPLGSRQISFCSVGKVVRLSYTGLAYEFRSHIIHFMTSSAVLLKQFIKKHWQEDEDGFEHPVVSNEEKAIIRGLLLLSLDDPHRKICTAISMAVASVAHHDWPDEWPDLLSFLMKLINDQSNTNAVNGALRCLALLSADMDDKLVPRIIPVLFPCLHAIVSSPQIYEKSLRTKSLSIVYSCTSMLGVMSGVYKTETSALMLPLVKSWMTEFSSILKNPVQSDDPDDWCIRMAALKCLSQFVQNFPSLAESQFMEVLVPLWQTFVSSLAVYERSSIEGLEDAYEGRYDSDGSETSLESFVIQLFEFLLTIVGSKKFVKAFGNSVQDLVYYSIAFMQMTEQQVHAWSLDANQYVSDEDENTYSCRVSGSLLLEEIVISCGIEGVNAILNAAKQRLDESQQERGKGSGVWWRMREATLFALSSMSEQLLEVEVSGPSEVNLGNLLELTLTEDMAAGVHEFPFLYARMFSTVAKFSSVINHGVIDHFLYAAIQAIGMDVPAPVKVGACRALSQLLPDTNRGIPPPHILALFSSLTELLKQASDETMHLVLETLQAAVKAGHEAALSIEPVISPIILNMWASHVSDPFISMDALDVLEAIKNAPGCVHPLVSRVLPYVGPILDKPQQQADGLVAGSLDLLTMLLKNAPIDVVKAVYEVCFDPVVRIVLQSDDHGEMQNATQCLAALVSGGKQQLLTWSGDSGFTMRCLLDVASRLLDPDLDSSGSLFVGNYILQLILHLSSQMAQHIRDLVAALVRRMQSCQIAGLRSSLLLIFARLVHMSSPHVEQFINLLITIPAESHANSLHYVMSEWTKQQGEIQGAYQIKVTTTALALLLSTRHVEFGTINVQGHLIKSSSGITTRSKAKVDPDKWTLMPLPAKILAILADVLLEIQEQVLEDDDQDSDWEEVEAGDAEIEQDLLYSADTASYSRPSNGYLDALAKAFNEDEDDGYDDDLLSAADPLNEINLANYLTNFFREFSQGDRPLFDHLCQSLTQAQKKAVQMVLSL</sequence>
<dbReference type="InterPro" id="IPR056840">
    <property type="entry name" value="HEAT_IPO9_central"/>
</dbReference>
<organism evidence="7 8">
    <name type="scientific">Deinandra increscens subsp. villosa</name>
    <dbReference type="NCBI Taxonomy" id="3103831"/>
    <lineage>
        <taxon>Eukaryota</taxon>
        <taxon>Viridiplantae</taxon>
        <taxon>Streptophyta</taxon>
        <taxon>Embryophyta</taxon>
        <taxon>Tracheophyta</taxon>
        <taxon>Spermatophyta</taxon>
        <taxon>Magnoliopsida</taxon>
        <taxon>eudicotyledons</taxon>
        <taxon>Gunneridae</taxon>
        <taxon>Pentapetalae</taxon>
        <taxon>asterids</taxon>
        <taxon>campanulids</taxon>
        <taxon>Asterales</taxon>
        <taxon>Asteraceae</taxon>
        <taxon>Asteroideae</taxon>
        <taxon>Heliantheae alliance</taxon>
        <taxon>Madieae</taxon>
        <taxon>Madiinae</taxon>
        <taxon>Deinandra</taxon>
    </lineage>
</organism>
<keyword evidence="3" id="KW-0813">Transport</keyword>
<gene>
    <name evidence="7" type="ORF">SSX86_016029</name>
</gene>
<name>A0AAP0GY07_9ASTR</name>
<dbReference type="Proteomes" id="UP001408789">
    <property type="component" value="Unassembled WGS sequence"/>
</dbReference>
<protein>
    <recommendedName>
        <fullName evidence="6">Importin N-terminal domain-containing protein</fullName>
    </recommendedName>
</protein>
<comment type="subcellular location">
    <subcellularLocation>
        <location evidence="1">Nucleus</location>
    </subcellularLocation>
</comment>
<evidence type="ECO:0000256" key="5">
    <source>
        <dbReference type="ARBA" id="ARBA00023242"/>
    </source>
</evidence>
<dbReference type="GO" id="GO:0005829">
    <property type="term" value="C:cytosol"/>
    <property type="evidence" value="ECO:0007669"/>
    <property type="project" value="TreeGrafter"/>
</dbReference>
<keyword evidence="8" id="KW-1185">Reference proteome</keyword>
<accession>A0AAP0GY07</accession>
<evidence type="ECO:0000256" key="1">
    <source>
        <dbReference type="ARBA" id="ARBA00004123"/>
    </source>
</evidence>
<evidence type="ECO:0000256" key="2">
    <source>
        <dbReference type="ARBA" id="ARBA00007991"/>
    </source>
</evidence>
<dbReference type="GO" id="GO:0005635">
    <property type="term" value="C:nuclear envelope"/>
    <property type="evidence" value="ECO:0007669"/>
    <property type="project" value="TreeGrafter"/>
</dbReference>
<dbReference type="InterPro" id="IPR016024">
    <property type="entry name" value="ARM-type_fold"/>
</dbReference>
<dbReference type="InterPro" id="IPR011989">
    <property type="entry name" value="ARM-like"/>
</dbReference>
<proteinExistence type="inferred from homology"/>
<dbReference type="InterPro" id="IPR001494">
    <property type="entry name" value="Importin-beta_N"/>
</dbReference>
<dbReference type="Pfam" id="PF06880">
    <property type="entry name" value="DUF1262"/>
    <property type="match status" value="1"/>
</dbReference>
<dbReference type="PANTHER" id="PTHR10997:SF9">
    <property type="entry name" value="IMPORTIN-9"/>
    <property type="match status" value="1"/>
</dbReference>
<evidence type="ECO:0000313" key="8">
    <source>
        <dbReference type="Proteomes" id="UP001408789"/>
    </source>
</evidence>
<dbReference type="PROSITE" id="PS50166">
    <property type="entry name" value="IMPORTIN_B_NT"/>
    <property type="match status" value="1"/>
</dbReference>
<dbReference type="Pfam" id="PF25758">
    <property type="entry name" value="TPR_IPO11"/>
    <property type="match status" value="1"/>
</dbReference>
<dbReference type="PANTHER" id="PTHR10997">
    <property type="entry name" value="IMPORTIN-7, 8, 11"/>
    <property type="match status" value="1"/>
</dbReference>
<dbReference type="EMBL" id="JBCNJP010000017">
    <property type="protein sequence ID" value="KAK9064647.1"/>
    <property type="molecule type" value="Genomic_DNA"/>
</dbReference>
<dbReference type="Gene3D" id="1.25.10.10">
    <property type="entry name" value="Leucine-rich Repeat Variant"/>
    <property type="match status" value="1"/>
</dbReference>
<keyword evidence="4" id="KW-0653">Protein transport</keyword>
<dbReference type="Pfam" id="PF25018">
    <property type="entry name" value="HEAT_IPO9_c"/>
    <property type="match status" value="1"/>
</dbReference>